<dbReference type="KEGG" id="pti:PHATRDRAFT_49072"/>
<accession>B7G9E2</accession>
<dbReference type="HOGENOM" id="CLU_453804_0_0_1"/>
<keyword evidence="3" id="KW-1185">Reference proteome</keyword>
<feature type="compositionally biased region" description="Polar residues" evidence="1">
    <location>
        <begin position="85"/>
        <end position="108"/>
    </location>
</feature>
<dbReference type="Proteomes" id="UP000000759">
    <property type="component" value="Chromosome 20"/>
</dbReference>
<organism evidence="2 3">
    <name type="scientific">Phaeodactylum tricornutum (strain CCAP 1055/1)</name>
    <dbReference type="NCBI Taxonomy" id="556484"/>
    <lineage>
        <taxon>Eukaryota</taxon>
        <taxon>Sar</taxon>
        <taxon>Stramenopiles</taxon>
        <taxon>Ochrophyta</taxon>
        <taxon>Bacillariophyta</taxon>
        <taxon>Bacillariophyceae</taxon>
        <taxon>Bacillariophycidae</taxon>
        <taxon>Naviculales</taxon>
        <taxon>Phaeodactylaceae</taxon>
        <taxon>Phaeodactylum</taxon>
    </lineage>
</organism>
<dbReference type="InParanoid" id="B7G9E2"/>
<dbReference type="EMBL" id="CM000622">
    <property type="protein sequence ID" value="EEC44943.1"/>
    <property type="molecule type" value="Genomic_DNA"/>
</dbReference>
<feature type="region of interest" description="Disordered" evidence="1">
    <location>
        <begin position="160"/>
        <end position="179"/>
    </location>
</feature>
<dbReference type="PaxDb" id="2850-Phatr49072"/>
<reference evidence="2 3" key="1">
    <citation type="journal article" date="2008" name="Nature">
        <title>The Phaeodactylum genome reveals the evolutionary history of diatom genomes.</title>
        <authorList>
            <person name="Bowler C."/>
            <person name="Allen A.E."/>
            <person name="Badger J.H."/>
            <person name="Grimwood J."/>
            <person name="Jabbari K."/>
            <person name="Kuo A."/>
            <person name="Maheswari U."/>
            <person name="Martens C."/>
            <person name="Maumus F."/>
            <person name="Otillar R.P."/>
            <person name="Rayko E."/>
            <person name="Salamov A."/>
            <person name="Vandepoele K."/>
            <person name="Beszteri B."/>
            <person name="Gruber A."/>
            <person name="Heijde M."/>
            <person name="Katinka M."/>
            <person name="Mock T."/>
            <person name="Valentin K."/>
            <person name="Verret F."/>
            <person name="Berges J.A."/>
            <person name="Brownlee C."/>
            <person name="Cadoret J.P."/>
            <person name="Chiovitti A."/>
            <person name="Choi C.J."/>
            <person name="Coesel S."/>
            <person name="De Martino A."/>
            <person name="Detter J.C."/>
            <person name="Durkin C."/>
            <person name="Falciatore A."/>
            <person name="Fournet J."/>
            <person name="Haruta M."/>
            <person name="Huysman M.J."/>
            <person name="Jenkins B.D."/>
            <person name="Jiroutova K."/>
            <person name="Jorgensen R.E."/>
            <person name="Joubert Y."/>
            <person name="Kaplan A."/>
            <person name="Kroger N."/>
            <person name="Kroth P.G."/>
            <person name="La Roche J."/>
            <person name="Lindquist E."/>
            <person name="Lommer M."/>
            <person name="Martin-Jezequel V."/>
            <person name="Lopez P.J."/>
            <person name="Lucas S."/>
            <person name="Mangogna M."/>
            <person name="McGinnis K."/>
            <person name="Medlin L.K."/>
            <person name="Montsant A."/>
            <person name="Oudot-Le Secq M.P."/>
            <person name="Napoli C."/>
            <person name="Obornik M."/>
            <person name="Parker M.S."/>
            <person name="Petit J.L."/>
            <person name="Porcel B.M."/>
            <person name="Poulsen N."/>
            <person name="Robison M."/>
            <person name="Rychlewski L."/>
            <person name="Rynearson T.A."/>
            <person name="Schmutz J."/>
            <person name="Shapiro H."/>
            <person name="Siaut M."/>
            <person name="Stanley M."/>
            <person name="Sussman M.R."/>
            <person name="Taylor A.R."/>
            <person name="Vardi A."/>
            <person name="von Dassow P."/>
            <person name="Vyverman W."/>
            <person name="Willis A."/>
            <person name="Wyrwicz L.S."/>
            <person name="Rokhsar D.S."/>
            <person name="Weissenbach J."/>
            <person name="Armbrust E.V."/>
            <person name="Green B.R."/>
            <person name="Van de Peer Y."/>
            <person name="Grigoriev I.V."/>
        </authorList>
    </citation>
    <scope>NUCLEOTIDE SEQUENCE [LARGE SCALE GENOMIC DNA]</scope>
    <source>
        <strain evidence="2 3">CCAP 1055/1</strain>
    </source>
</reference>
<gene>
    <name evidence="2" type="ORF">PHATRDRAFT_49072</name>
</gene>
<feature type="region of interest" description="Disordered" evidence="1">
    <location>
        <begin position="192"/>
        <end position="229"/>
    </location>
</feature>
<evidence type="ECO:0000256" key="1">
    <source>
        <dbReference type="SAM" id="MobiDB-lite"/>
    </source>
</evidence>
<feature type="compositionally biased region" description="Polar residues" evidence="1">
    <location>
        <begin position="198"/>
        <end position="213"/>
    </location>
</feature>
<dbReference type="RefSeq" id="XP_002183761.1">
    <property type="nucleotide sequence ID" value="XM_002183725.1"/>
</dbReference>
<name>B7G9E2_PHATC</name>
<evidence type="ECO:0000313" key="3">
    <source>
        <dbReference type="Proteomes" id="UP000000759"/>
    </source>
</evidence>
<feature type="region of interest" description="Disordered" evidence="1">
    <location>
        <begin position="59"/>
        <end position="125"/>
    </location>
</feature>
<reference evidence="3" key="2">
    <citation type="submission" date="2008-08" db="EMBL/GenBank/DDBJ databases">
        <authorList>
            <consortium name="Diatom Consortium"/>
            <person name="Grigoriev I."/>
            <person name="Grimwood J."/>
            <person name="Kuo A."/>
            <person name="Otillar R.P."/>
            <person name="Salamov A."/>
            <person name="Detter J.C."/>
            <person name="Lindquist E."/>
            <person name="Shapiro H."/>
            <person name="Lucas S."/>
            <person name="Glavina del Rio T."/>
            <person name="Pitluck S."/>
            <person name="Rokhsar D."/>
            <person name="Bowler C."/>
        </authorList>
    </citation>
    <scope>GENOME REANNOTATION</scope>
    <source>
        <strain evidence="3">CCAP 1055/1</strain>
    </source>
</reference>
<sequence>MKELEDNVPIVVLEDPTFGLLSSFLRLRWCWPGNEEFGPERPLRTTSISHDLDAIVFSSREHGSESRNDDCYRNSSVTSSTSNTHFQRIHSSPTQTSRRSFSASPQREQYQRTKQVHPYPTNNESEGLFIPSPLHSTMSPIMLKSIRRAQSVDTAADVNIPKDPSARKTLTSSSVVGTHSQRANNKVIMSDRPRRIQRTATAPGSSLTSQGTALPSTLPLQQTRPPLPRNSTVTTNTAGHSNPVVAARCRLPSEFSKASMNTTNSLHRRQAHESFQFSVSTIHLIMEPAKPELPPVFIDFDGVSPNLCELDRCATFSTFGDEDDPQNDESSLLLSTDEEAEADERQRESGYISPSEDELSPKTVISGPPPPESWMLNWAEQKNSQLSELSSLPEPVTKSAHNGPVYLPHNDALDSVESSSILVSGWAAISLSDSLRTKLATAERRPSLERSEIQYFQLCRQSDKTHCLKIHGDDEYLQTIQLSPSCQVISQEVCSRSGKLVLVQDAWTRRVLCSILPVSLPPHFFTNDGSLVPQRHFSMLASTAFTPFYNGTYGSANTQDMEWGEDLCLRKYAPDEQHDAATHVLFALDAAIRQQRSSSGQR</sequence>
<feature type="compositionally biased region" description="Low complexity" evidence="1">
    <location>
        <begin position="74"/>
        <end position="84"/>
    </location>
</feature>
<feature type="region of interest" description="Disordered" evidence="1">
    <location>
        <begin position="317"/>
        <end position="374"/>
    </location>
</feature>
<dbReference type="AlphaFoldDB" id="B7G9E2"/>
<dbReference type="GeneID" id="7195314"/>
<feature type="compositionally biased region" description="Low complexity" evidence="1">
    <location>
        <begin position="214"/>
        <end position="224"/>
    </location>
</feature>
<protein>
    <submittedName>
        <fullName evidence="2">Uncharacterized protein</fullName>
    </submittedName>
</protein>
<evidence type="ECO:0000313" key="2">
    <source>
        <dbReference type="EMBL" id="EEC44943.1"/>
    </source>
</evidence>
<feature type="compositionally biased region" description="Polar residues" evidence="1">
    <location>
        <begin position="168"/>
        <end position="179"/>
    </location>
</feature>
<feature type="compositionally biased region" description="Basic and acidic residues" evidence="1">
    <location>
        <begin position="59"/>
        <end position="72"/>
    </location>
</feature>
<proteinExistence type="predicted"/>